<dbReference type="EMBL" id="AOSV01000041">
    <property type="protein sequence ID" value="EMG35656.1"/>
    <property type="molecule type" value="Genomic_DNA"/>
</dbReference>
<protein>
    <submittedName>
        <fullName evidence="1">Geranylgeranyl pyrophosphate synthase</fullName>
    </submittedName>
</protein>
<name>M5PZ91_DESAF</name>
<sequence>MLAITAYRKLFASLQEHRAVEARVRRLIEGTLDSRYIKPEAKPSGMLKYAQRHFFSTLFLAIYRALDIPEERRLFYGVVNHCLRGIVTGADNLLDDEYKEMLPLAFPEKAIRFKSIMHILLFERFLHQSIEDLSLAGGIDRQAAVDLHREIFAAIVPIGAQEAGEEGGVEKILSPREILDSVHMFKGGNLLCLAFVAPRLLEREQAGRIELARRGVFSIGLALQVIDDLTDFYQDLAQGNHNYLVSSIRFNAPAEEQSRLDLVLADRTAGGPSIEESYPKTVRVVMEEAIGEALKGFGLLHQAGFWLEPDMGRTLIRHLFRLRGVKSLLPFFPKHVTRSLSGDRPLGEKVAL</sequence>
<dbReference type="AlphaFoldDB" id="M5PZ91"/>
<gene>
    <name evidence="1" type="ORF">PCS_03596</name>
</gene>
<dbReference type="OrthoDB" id="5401261at2"/>
<dbReference type="PROSITE" id="PS00444">
    <property type="entry name" value="POLYPRENYL_SYNTHASE_2"/>
    <property type="match status" value="1"/>
</dbReference>
<reference evidence="1 2" key="1">
    <citation type="journal article" date="2013" name="Genome Announc.">
        <title>Draft Genome Sequence for Desulfovibrio africanus Strain PCS.</title>
        <authorList>
            <person name="Brown S.D."/>
            <person name="Utturkar S.M."/>
            <person name="Arkin A.P."/>
            <person name="Deutschbauer A.M."/>
            <person name="Elias D.A."/>
            <person name="Hazen T.C."/>
            <person name="Chakraborty R."/>
        </authorList>
    </citation>
    <scope>NUCLEOTIDE SEQUENCE [LARGE SCALE GENOMIC DNA]</scope>
    <source>
        <strain evidence="1 2">PCS</strain>
    </source>
</reference>
<comment type="caution">
    <text evidence="1">The sequence shown here is derived from an EMBL/GenBank/DDBJ whole genome shotgun (WGS) entry which is preliminary data.</text>
</comment>
<dbReference type="Proteomes" id="UP000011922">
    <property type="component" value="Unassembled WGS sequence"/>
</dbReference>
<dbReference type="InterPro" id="IPR008949">
    <property type="entry name" value="Isoprenoid_synthase_dom_sf"/>
</dbReference>
<evidence type="ECO:0000313" key="2">
    <source>
        <dbReference type="Proteomes" id="UP000011922"/>
    </source>
</evidence>
<dbReference type="PATRIC" id="fig|1262666.3.peg.3659"/>
<organism evidence="1 2">
    <name type="scientific">Desulfocurvibacter africanus PCS</name>
    <dbReference type="NCBI Taxonomy" id="1262666"/>
    <lineage>
        <taxon>Bacteria</taxon>
        <taxon>Pseudomonadati</taxon>
        <taxon>Thermodesulfobacteriota</taxon>
        <taxon>Desulfovibrionia</taxon>
        <taxon>Desulfovibrionales</taxon>
        <taxon>Desulfovibrionaceae</taxon>
        <taxon>Desulfocurvibacter</taxon>
    </lineage>
</organism>
<proteinExistence type="predicted"/>
<evidence type="ECO:0000313" key="1">
    <source>
        <dbReference type="EMBL" id="EMG35656.1"/>
    </source>
</evidence>
<dbReference type="InterPro" id="IPR033749">
    <property type="entry name" value="Polyprenyl_synt_CS"/>
</dbReference>
<dbReference type="Gene3D" id="1.10.600.10">
    <property type="entry name" value="Farnesyl Diphosphate Synthase"/>
    <property type="match status" value="1"/>
</dbReference>
<accession>M5PZ91</accession>
<dbReference type="SUPFAM" id="SSF48576">
    <property type="entry name" value="Terpenoid synthases"/>
    <property type="match status" value="1"/>
</dbReference>
<dbReference type="RefSeq" id="WP_005989783.1">
    <property type="nucleotide sequence ID" value="NZ_AOSV01000041.1"/>
</dbReference>